<keyword evidence="3" id="KW-1185">Reference proteome</keyword>
<reference evidence="2 3" key="1">
    <citation type="journal article" date="2024" name="Front. Microbiol.">
        <title>Pangenomic and biochemical analyses of Helcococcus ovis reveal widespread tetracycline resistance and a novel bacterial species, Helcococcus bovis.</title>
        <authorList>
            <person name="Cunha F."/>
            <person name="Zhai Y."/>
            <person name="Casaro S."/>
            <person name="Jones K.L."/>
            <person name="Hernandez M."/>
            <person name="Bisinotto R.S."/>
            <person name="Kariyawasam S."/>
            <person name="Brown M.B."/>
            <person name="Phillips A."/>
            <person name="Jeong K.C."/>
            <person name="Galvao K.N."/>
        </authorList>
    </citation>
    <scope>NUCLEOTIDE SEQUENCE [LARGE SCALE GENOMIC DNA]</scope>
    <source>
        <strain evidence="2 3">KG197</strain>
    </source>
</reference>
<gene>
    <name evidence="2" type="ORF">ABGF40_06245</name>
</gene>
<comment type="caution">
    <text evidence="2">The sequence shown here is derived from an EMBL/GenBank/DDBJ whole genome shotgun (WGS) entry which is preliminary data.</text>
</comment>
<dbReference type="Pfam" id="PF22768">
    <property type="entry name" value="SPP1_Dit"/>
    <property type="match status" value="1"/>
</dbReference>
<dbReference type="EMBL" id="JBFNFH010000014">
    <property type="protein sequence ID" value="MFM1525274.1"/>
    <property type="molecule type" value="Genomic_DNA"/>
</dbReference>
<name>A0ABW9F7N2_9FIRM</name>
<protein>
    <recommendedName>
        <fullName evidence="1">Siphovirus-type tail component C-terminal domain-containing protein</fullName>
    </recommendedName>
</protein>
<dbReference type="InterPro" id="IPR054738">
    <property type="entry name" value="Siphovirus-type_tail_C"/>
</dbReference>
<organism evidence="2 3">
    <name type="scientific">Helcococcus bovis</name>
    <dbReference type="NCBI Taxonomy" id="3153252"/>
    <lineage>
        <taxon>Bacteria</taxon>
        <taxon>Bacillati</taxon>
        <taxon>Bacillota</taxon>
        <taxon>Tissierellia</taxon>
        <taxon>Tissierellales</taxon>
        <taxon>Peptoniphilaceae</taxon>
        <taxon>Helcococcus</taxon>
    </lineage>
</organism>
<evidence type="ECO:0000313" key="2">
    <source>
        <dbReference type="EMBL" id="MFM1525274.1"/>
    </source>
</evidence>
<accession>A0ABW9F7N2</accession>
<sequence length="232" mass="26571">MIGSRLKFGNVDLSKKTIIEQATYEKLSIVHNTFSRTLRPDVYRNSKRNVKQINIEARYISDTTDMRKVEKELEKIIAELKYEELKELNINEKYCKAVLSEADYSVLGHTALLNLTFINYDGLFYSKVKNVKLTDKLVNEGVDDTEYVVFEITPNKKNVTLTHITSGNKIILPDVSVGNKVFIDLETKTVKQNSRHVKMDSLSDFFVVKKGTNEFKIEGGNVEVKIREVLAL</sequence>
<evidence type="ECO:0000259" key="1">
    <source>
        <dbReference type="Pfam" id="PF22768"/>
    </source>
</evidence>
<dbReference type="Proteomes" id="UP001629536">
    <property type="component" value="Unassembled WGS sequence"/>
</dbReference>
<feature type="domain" description="Siphovirus-type tail component C-terminal" evidence="1">
    <location>
        <begin position="148"/>
        <end position="226"/>
    </location>
</feature>
<evidence type="ECO:0000313" key="3">
    <source>
        <dbReference type="Proteomes" id="UP001629536"/>
    </source>
</evidence>
<dbReference type="RefSeq" id="WP_408126767.1">
    <property type="nucleotide sequence ID" value="NZ_JBFNFH010000014.1"/>
</dbReference>
<proteinExistence type="predicted"/>